<keyword evidence="3" id="KW-0813">Transport</keyword>
<gene>
    <name evidence="6" type="ORF">EB796_023238</name>
</gene>
<evidence type="ECO:0000256" key="1">
    <source>
        <dbReference type="ARBA" id="ARBA00004514"/>
    </source>
</evidence>
<dbReference type="InterPro" id="IPR007317">
    <property type="entry name" value="GET4"/>
</dbReference>
<dbReference type="AlphaFoldDB" id="A0A7J7IXB5"/>
<dbReference type="Pfam" id="PF04190">
    <property type="entry name" value="GET4"/>
    <property type="match status" value="1"/>
</dbReference>
<dbReference type="Gene3D" id="1.25.40.10">
    <property type="entry name" value="Tetratricopeptide repeat domain"/>
    <property type="match status" value="1"/>
</dbReference>
<evidence type="ECO:0000256" key="2">
    <source>
        <dbReference type="ARBA" id="ARBA00005351"/>
    </source>
</evidence>
<proteinExistence type="inferred from homology"/>
<evidence type="ECO:0000256" key="5">
    <source>
        <dbReference type="SAM" id="MobiDB-lite"/>
    </source>
</evidence>
<sequence>MAASCGDGQNTRPSKGVSRILLKLESNLAERNFYEAHQIYKTLSYRLSNQKKYDEAIDLLYSGSCRLLQSQQIESGADLAMSLLDVIGKLDNDKRAGHIHKLTTIHELIPPDGQERQLFICKAIKQTKTSSHTAGSPELHGAVANTLWKEKRHSEARYHFLYSADGENCGRFLIELHHSSGSNPHEVDLFITQMVLQLLCLKNASTASVTFYAYVDNHPDVVKGPPYLLPLLNFLCFLLSAVNEGKLAVFTILCEKYNFSLSRDPLYKAYLDKIGQNFFGLPPPKNSGGLFSGLLNSLFSGLDESEDLPYSVSQDAPSTSGISAQSPRILASSDLD</sequence>
<comment type="caution">
    <text evidence="6">The sequence shown here is derived from an EMBL/GenBank/DDBJ whole genome shotgun (WGS) entry which is preliminary data.</text>
</comment>
<dbReference type="Proteomes" id="UP000593567">
    <property type="component" value="Unassembled WGS sequence"/>
</dbReference>
<dbReference type="PANTHER" id="PTHR12875:SF0">
    <property type="entry name" value="GOLGI TO ER TRAFFIC PROTEIN 4 HOMOLOG"/>
    <property type="match status" value="1"/>
</dbReference>
<comment type="subcellular location">
    <subcellularLocation>
        <location evidence="1">Cytoplasm</location>
        <location evidence="1">Cytosol</location>
    </subcellularLocation>
</comment>
<keyword evidence="7" id="KW-1185">Reference proteome</keyword>
<evidence type="ECO:0008006" key="8">
    <source>
        <dbReference type="Google" id="ProtNLM"/>
    </source>
</evidence>
<protein>
    <recommendedName>
        <fullName evidence="8">GET4</fullName>
    </recommendedName>
</protein>
<evidence type="ECO:0000313" key="6">
    <source>
        <dbReference type="EMBL" id="KAF6018465.1"/>
    </source>
</evidence>
<feature type="region of interest" description="Disordered" evidence="5">
    <location>
        <begin position="308"/>
        <end position="336"/>
    </location>
</feature>
<comment type="similarity">
    <text evidence="2">Belongs to the GET4 family.</text>
</comment>
<keyword evidence="4" id="KW-0963">Cytoplasm</keyword>
<dbReference type="EMBL" id="VXIV02003309">
    <property type="protein sequence ID" value="KAF6018465.1"/>
    <property type="molecule type" value="Genomic_DNA"/>
</dbReference>
<evidence type="ECO:0000313" key="7">
    <source>
        <dbReference type="Proteomes" id="UP000593567"/>
    </source>
</evidence>
<feature type="compositionally biased region" description="Polar residues" evidence="5">
    <location>
        <begin position="311"/>
        <end position="326"/>
    </location>
</feature>
<dbReference type="InterPro" id="IPR011990">
    <property type="entry name" value="TPR-like_helical_dom_sf"/>
</dbReference>
<dbReference type="GO" id="GO:0071818">
    <property type="term" value="C:BAT3 complex"/>
    <property type="evidence" value="ECO:0007669"/>
    <property type="project" value="TreeGrafter"/>
</dbReference>
<evidence type="ECO:0000256" key="3">
    <source>
        <dbReference type="ARBA" id="ARBA00022448"/>
    </source>
</evidence>
<accession>A0A7J7IXB5</accession>
<dbReference type="FunFam" id="1.25.40.10:FF:000060">
    <property type="entry name" value="Golgi to ER traffic protein 4 homolog"/>
    <property type="match status" value="1"/>
</dbReference>
<evidence type="ECO:0000256" key="4">
    <source>
        <dbReference type="ARBA" id="ARBA00022490"/>
    </source>
</evidence>
<organism evidence="6 7">
    <name type="scientific">Bugula neritina</name>
    <name type="common">Brown bryozoan</name>
    <name type="synonym">Sertularia neritina</name>
    <dbReference type="NCBI Taxonomy" id="10212"/>
    <lineage>
        <taxon>Eukaryota</taxon>
        <taxon>Metazoa</taxon>
        <taxon>Spiralia</taxon>
        <taxon>Lophotrochozoa</taxon>
        <taxon>Bryozoa</taxon>
        <taxon>Gymnolaemata</taxon>
        <taxon>Cheilostomatida</taxon>
        <taxon>Flustrina</taxon>
        <taxon>Buguloidea</taxon>
        <taxon>Bugulidae</taxon>
        <taxon>Bugula</taxon>
    </lineage>
</organism>
<reference evidence="6" key="1">
    <citation type="submission" date="2020-06" db="EMBL/GenBank/DDBJ databases">
        <title>Draft genome of Bugula neritina, a colonial animal packing powerful symbionts and potential medicines.</title>
        <authorList>
            <person name="Rayko M."/>
        </authorList>
    </citation>
    <scope>NUCLEOTIDE SEQUENCE [LARGE SCALE GENOMIC DNA]</scope>
    <source>
        <strain evidence="6">Kwan_BN1</strain>
    </source>
</reference>
<dbReference type="OrthoDB" id="10252405at2759"/>
<dbReference type="GO" id="GO:0045048">
    <property type="term" value="P:protein insertion into ER membrane"/>
    <property type="evidence" value="ECO:0007669"/>
    <property type="project" value="InterPro"/>
</dbReference>
<name>A0A7J7IXB5_BUGNE</name>
<dbReference type="PANTHER" id="PTHR12875">
    <property type="entry name" value="GOLGI TO ER TRAFFIC PROTEIN 4 HOMOLOG"/>
    <property type="match status" value="1"/>
</dbReference>